<reference evidence="2" key="1">
    <citation type="submission" date="2015-05" db="EMBL/GenBank/DDBJ databases">
        <authorList>
            <person name="Oh H.-M."/>
            <person name="Yang J.-A."/>
            <person name="Cho J.-C."/>
            <person name="Kang I."/>
        </authorList>
    </citation>
    <scope>NUCLEOTIDE SEQUENCE [LARGE SCALE GENOMIC DNA]</scope>
    <source>
        <strain evidence="2">IMCC 12053</strain>
    </source>
</reference>
<name>A0A0P0AA55_9RHOB</name>
<sequence length="375" mass="39716">MKRIGAIVLFLVFNMNNAVAQPVSPVALAQAAREQFAAAHAQLEAADGASNRVKALSNVIRAYEEGLEAMRAGLRQISLREAELSEAFEDESGQVAALLGVLVTLQPDATPEALVHPTGPLGRARAGMLVSSVTPAMQEAADVLRVQLQEATILRELQDEAVATLSIGLKDAQQARTELSQAMSDRVGLPKRFVTDNERLRILIESSETLESFASGLAVMDVVDGVAPLPDFGATKGTWPMPVRGRILRGFNEADAAGVARPGVLVATRQLSLVTSPWPATVRYHGAFLDYGNVMILEPSNDVLLVLAGLEEVYGEIGEVIPEGAAIGLMGGVALDLAAFVENAEDGTGAGLSETLYIEVREGGQPVDPAVWFTQ</sequence>
<protein>
    <submittedName>
        <fullName evidence="1">Peptidase, M23/M37 family</fullName>
    </submittedName>
</protein>
<keyword evidence="2" id="KW-1185">Reference proteome</keyword>
<dbReference type="KEGG" id="cmar:IMCC12053_1671"/>
<evidence type="ECO:0000313" key="1">
    <source>
        <dbReference type="EMBL" id="ALI55618.1"/>
    </source>
</evidence>
<dbReference type="SUPFAM" id="SSF51261">
    <property type="entry name" value="Duplicated hybrid motif"/>
    <property type="match status" value="1"/>
</dbReference>
<dbReference type="OrthoDB" id="9809144at2"/>
<gene>
    <name evidence="1" type="ORF">IMCC12053_1671</name>
</gene>
<dbReference type="EMBL" id="CP012023">
    <property type="protein sequence ID" value="ALI55618.1"/>
    <property type="molecule type" value="Genomic_DNA"/>
</dbReference>
<organism evidence="1 2">
    <name type="scientific">Celeribacter marinus</name>
    <dbReference type="NCBI Taxonomy" id="1397108"/>
    <lineage>
        <taxon>Bacteria</taxon>
        <taxon>Pseudomonadati</taxon>
        <taxon>Pseudomonadota</taxon>
        <taxon>Alphaproteobacteria</taxon>
        <taxon>Rhodobacterales</taxon>
        <taxon>Roseobacteraceae</taxon>
        <taxon>Celeribacter</taxon>
    </lineage>
</organism>
<dbReference type="STRING" id="1397108.IMCC12053_1671"/>
<dbReference type="InterPro" id="IPR011055">
    <property type="entry name" value="Dup_hybrid_motif"/>
</dbReference>
<dbReference type="PATRIC" id="fig|1397108.4.peg.1706"/>
<evidence type="ECO:0000313" key="2">
    <source>
        <dbReference type="Proteomes" id="UP000064920"/>
    </source>
</evidence>
<dbReference type="Gene3D" id="2.70.70.10">
    <property type="entry name" value="Glucose Permease (Domain IIA)"/>
    <property type="match status" value="1"/>
</dbReference>
<dbReference type="Proteomes" id="UP000064920">
    <property type="component" value="Chromosome"/>
</dbReference>
<accession>A0A0P0AA55</accession>
<dbReference type="AlphaFoldDB" id="A0A0P0AA55"/>
<proteinExistence type="predicted"/>